<protein>
    <recommendedName>
        <fullName evidence="3">Tubulin-tyrosine ligase family protein</fullName>
    </recommendedName>
</protein>
<organism evidence="1 2">
    <name type="scientific">Paramecium primaurelia</name>
    <dbReference type="NCBI Taxonomy" id="5886"/>
    <lineage>
        <taxon>Eukaryota</taxon>
        <taxon>Sar</taxon>
        <taxon>Alveolata</taxon>
        <taxon>Ciliophora</taxon>
        <taxon>Intramacronucleata</taxon>
        <taxon>Oligohymenophorea</taxon>
        <taxon>Peniculida</taxon>
        <taxon>Parameciidae</taxon>
        <taxon>Paramecium</taxon>
    </lineage>
</organism>
<dbReference type="PANTHER" id="PTHR46069">
    <property type="entry name" value="TUBULIN TYROSINE LIGASE"/>
    <property type="match status" value="1"/>
</dbReference>
<proteinExistence type="predicted"/>
<dbReference type="PANTHER" id="PTHR46069:SF1">
    <property type="entry name" value="CHROMOSOME UNDETERMINED SCAFFOLD_125, WHOLE GENOME SHOTGUN SEQUENCE"/>
    <property type="match status" value="1"/>
</dbReference>
<keyword evidence="2" id="KW-1185">Reference proteome</keyword>
<dbReference type="InterPro" id="IPR004344">
    <property type="entry name" value="TTL/TTLL_fam"/>
</dbReference>
<sequence length="1054" mass="124411">MYNNTDLEKLVIKGSTRFQEVNFNQPRLFQPKLNIIKLKGFQQIVDLIKQQESFLKQNQIPQINTQKNLPSILVYPPKAELITSSKKEISIRKYSETRVYGRKSFTEAAEPQSLERRKISTKRNKLAIKKALPNKQEEQNMFENPSDFATIVSYSNLLMIIPQEKIVYKAFITKGNNGQLVRQLIKSRSWWVLLDAPQNDMNLYWTQLRKQGFYKDLITFTGNQSTFTKTQKKLVFDKFKLKLEEEKYTNFVSSNILRVHNHLEGNFQISNKKALYYNMKSYYESIGQDPFKFIPLTFHIQDGIKDPVYQQFEEYARKNNINVWIVKPGEQSNRGNGIEVANSISQVKRLVSYRELHSNGVKKTFIVQQYLNRPLLYNKRKFDIRCFMLITCINHQFKAYWYQEGYIRTSCKEFNLDDTDCKYTHLTNDAVQKYSKNYGKYETGNKVSFNDFSKYVQEIYNMNFNNTIEQLKSLCTDIEVNFNQPRLFQPKLNIIKLKGFQQIVDLIKQQESFLKQNQIPQINTQKNLPSILVYPPKAELITSSKKEISIRKYSETRVYGRKSFTEAAEPQSLERRKISTKRNKLAIKKALPNKQEEQNMFENPSDFATIVSYSNLLMIIPQEKIVYKAFITKGNNGQLVRQLIKSRSWWVLLDAPQNDMNLYWTQLRKQGFYKDLITFTGNQSTFTKTQKKLVFDKFKLKLEEEKYTNFVSSNILRVHNHLEGNFQISNKKALYYNMKSYYESIGQDPFKFIPLTFHIQDGIKDPVYQQFEEYARKNNINVWIVKPGEQSNRGNGIEVANSISQVKRLVSYRELHSNGVKKTFIVQQYLNRPLLYNKRKFDIRCFMLITCINHQFKAYWYQEGYIRTSCKEFNLDDTDCKYTHLTNDAVQKYSKNYGKYETGNKVSFNDFSKYVQEIYNMNFNNTIEQLKSLCTDIVKASYQHLDPNRHFYTFELFGLDFMIDSDFKPWLIEVNTNPCLETCCPLLSRLINHLVENTIRIAIDPMYPPPTKKKPLPEFKNNFELIFNSPLIEQCGKLPEIQQDDDDLDVDDDN</sequence>
<reference evidence="1" key="1">
    <citation type="submission" date="2021-01" db="EMBL/GenBank/DDBJ databases">
        <authorList>
            <consortium name="Genoscope - CEA"/>
            <person name="William W."/>
        </authorList>
    </citation>
    <scope>NUCLEOTIDE SEQUENCE</scope>
</reference>
<evidence type="ECO:0008006" key="3">
    <source>
        <dbReference type="Google" id="ProtNLM"/>
    </source>
</evidence>
<evidence type="ECO:0000313" key="2">
    <source>
        <dbReference type="Proteomes" id="UP000688137"/>
    </source>
</evidence>
<dbReference type="Proteomes" id="UP000688137">
    <property type="component" value="Unassembled WGS sequence"/>
</dbReference>
<dbReference type="EMBL" id="CAJJDM010000008">
    <property type="protein sequence ID" value="CAD8047194.1"/>
    <property type="molecule type" value="Genomic_DNA"/>
</dbReference>
<dbReference type="Pfam" id="PF03133">
    <property type="entry name" value="TTL"/>
    <property type="match status" value="2"/>
</dbReference>
<name>A0A8S1JW97_PARPR</name>
<evidence type="ECO:0000313" key="1">
    <source>
        <dbReference type="EMBL" id="CAD8047194.1"/>
    </source>
</evidence>
<comment type="caution">
    <text evidence="1">The sequence shown here is derived from an EMBL/GenBank/DDBJ whole genome shotgun (WGS) entry which is preliminary data.</text>
</comment>
<dbReference type="PROSITE" id="PS51221">
    <property type="entry name" value="TTL"/>
    <property type="match status" value="2"/>
</dbReference>
<gene>
    <name evidence="1" type="ORF">PPRIM_AZ9-3.1.T0110306</name>
</gene>
<dbReference type="AlphaFoldDB" id="A0A8S1JW97"/>
<accession>A0A8S1JW97</accession>